<feature type="domain" description="GAG-pre-integrase" evidence="2">
    <location>
        <begin position="579"/>
        <end position="632"/>
    </location>
</feature>
<name>A0A699HM95_TANCI</name>
<sequence>MILESVESGPLLWLNYDVKATNIILQGHPSKVYELVSTHKVDKELRERIQLLMQVMSLTKQEREYKLYDEFNKFAYRKGESLLDYYIIFSLLLNDMNIYNMKLEQFQAPSTTPLSLTYPSNDFQSSVNHNVYNPSSLMPHVEYALAIYQQSEFSSPDIGLVVPVFQKGDDPIDAINHMMSFLTLVVTSTYPSTNNHLRTSSNPRQQATINNGRVTIQPIQGRQNSMTAGLSRPYTSGSSGTLGKQRWFKDKVLLVQAQANRQVLQEEELEFLADPGIAETSSTQDAVTNNAAYQADDLDAYDSDCNELNLAKIALMVNLSHFGYDNLAECWQKAQQLKPKLYDGSVIVKSDAIVIHDSEETLKLTEESHYAALNQLSKDCETRFIPQAELSAEQAFWSRYSMQPEEPNLSVSTTIVEVPKELLKLSMVNSSLKKLKLHLASFDMVVKERTNATAITEGTWGFEHTKACFRDDIIPFVKTLKELFNSFDQFLIDELTEVQSVFNQMEQAVVQIILWYLDSGCSKHMTRDRSQLINFVQKFLGTVKFGNDHVAKIMGYGDYKIENTWKSLFANTPASFAIWMASKTKSWLWHRRLSHLNFGSINHLARQGFVRGLPKLKFEKDHLCSACAMGKSTEKSHKPKSEDTNQEKLYLLHMDLCGPMHTESVNGK</sequence>
<dbReference type="InterPro" id="IPR025724">
    <property type="entry name" value="GAG-pre-integrase_dom"/>
</dbReference>
<protein>
    <submittedName>
        <fullName evidence="4">Uncharacterized protein</fullName>
    </submittedName>
</protein>
<reference evidence="4" key="1">
    <citation type="journal article" date="2019" name="Sci. Rep.">
        <title>Draft genome of Tanacetum cinerariifolium, the natural source of mosquito coil.</title>
        <authorList>
            <person name="Yamashiro T."/>
            <person name="Shiraishi A."/>
            <person name="Satake H."/>
            <person name="Nakayama K."/>
        </authorList>
    </citation>
    <scope>NUCLEOTIDE SEQUENCE</scope>
</reference>
<dbReference type="InterPro" id="IPR054722">
    <property type="entry name" value="PolX-like_BBD"/>
</dbReference>
<evidence type="ECO:0000259" key="3">
    <source>
        <dbReference type="Pfam" id="PF22936"/>
    </source>
</evidence>
<organism evidence="4">
    <name type="scientific">Tanacetum cinerariifolium</name>
    <name type="common">Dalmatian daisy</name>
    <name type="synonym">Chrysanthemum cinerariifolium</name>
    <dbReference type="NCBI Taxonomy" id="118510"/>
    <lineage>
        <taxon>Eukaryota</taxon>
        <taxon>Viridiplantae</taxon>
        <taxon>Streptophyta</taxon>
        <taxon>Embryophyta</taxon>
        <taxon>Tracheophyta</taxon>
        <taxon>Spermatophyta</taxon>
        <taxon>Magnoliopsida</taxon>
        <taxon>eudicotyledons</taxon>
        <taxon>Gunneridae</taxon>
        <taxon>Pentapetalae</taxon>
        <taxon>asterids</taxon>
        <taxon>campanulids</taxon>
        <taxon>Asterales</taxon>
        <taxon>Asteraceae</taxon>
        <taxon>Asteroideae</taxon>
        <taxon>Anthemideae</taxon>
        <taxon>Anthemidinae</taxon>
        <taxon>Tanacetum</taxon>
    </lineage>
</organism>
<evidence type="ECO:0000259" key="2">
    <source>
        <dbReference type="Pfam" id="PF13976"/>
    </source>
</evidence>
<evidence type="ECO:0000313" key="4">
    <source>
        <dbReference type="EMBL" id="GEY43179.1"/>
    </source>
</evidence>
<dbReference type="AlphaFoldDB" id="A0A699HM95"/>
<proteinExistence type="predicted"/>
<dbReference type="Pfam" id="PF22936">
    <property type="entry name" value="Pol_BBD"/>
    <property type="match status" value="1"/>
</dbReference>
<dbReference type="Pfam" id="PF13976">
    <property type="entry name" value="gag_pre-integrs"/>
    <property type="match status" value="1"/>
</dbReference>
<comment type="caution">
    <text evidence="4">The sequence shown here is derived from an EMBL/GenBank/DDBJ whole genome shotgun (WGS) entry which is preliminary data.</text>
</comment>
<keyword evidence="1" id="KW-0645">Protease</keyword>
<evidence type="ECO:0000256" key="1">
    <source>
        <dbReference type="ARBA" id="ARBA00022670"/>
    </source>
</evidence>
<dbReference type="EMBL" id="BKCJ010178021">
    <property type="protein sequence ID" value="GEY43179.1"/>
    <property type="molecule type" value="Genomic_DNA"/>
</dbReference>
<feature type="domain" description="Retrovirus-related Pol polyprotein from transposon TNT 1-94-like beta-barrel" evidence="3">
    <location>
        <begin position="515"/>
        <end position="563"/>
    </location>
</feature>
<dbReference type="PANTHER" id="PTHR42648:SF18">
    <property type="entry name" value="RETROTRANSPOSON, UNCLASSIFIED-LIKE PROTEIN"/>
    <property type="match status" value="1"/>
</dbReference>
<dbReference type="GO" id="GO:0008233">
    <property type="term" value="F:peptidase activity"/>
    <property type="evidence" value="ECO:0007669"/>
    <property type="project" value="UniProtKB-KW"/>
</dbReference>
<accession>A0A699HM95</accession>
<dbReference type="PANTHER" id="PTHR42648">
    <property type="entry name" value="TRANSPOSASE, PUTATIVE-RELATED"/>
    <property type="match status" value="1"/>
</dbReference>
<feature type="non-terminal residue" evidence="4">
    <location>
        <position position="668"/>
    </location>
</feature>
<dbReference type="GO" id="GO:0006508">
    <property type="term" value="P:proteolysis"/>
    <property type="evidence" value="ECO:0007669"/>
    <property type="project" value="UniProtKB-KW"/>
</dbReference>
<dbReference type="InterPro" id="IPR039537">
    <property type="entry name" value="Retrotran_Ty1/copia-like"/>
</dbReference>
<gene>
    <name evidence="4" type="ORF">Tci_415153</name>
</gene>
<keyword evidence="1" id="KW-0378">Hydrolase</keyword>